<dbReference type="Proteomes" id="UP000694850">
    <property type="component" value="Unplaced"/>
</dbReference>
<sequence>MKPPLLVFIVHLLWLKDCHCAPTWKDETAISGNLKSFSESGETEEDEEVKTALIGIKQMKIMMERREEEHTNLMKTLKKCRAEKQEALKLMNEVQEHLEEEERLCQVSLTDSWDECKSCLESNCMRYYTTCQPSWSSIKSMIEQVFTMIYQFLFPFREDNENPHHGDLMSKILPVPNSGLCAHLGQNLSRCLKFHERCQKCQDYLWEDCPNVPQLHTELDEAFKLVNISNQQYAQILQMTQDHLEGTTYLMENMREQFGWVSELTNWNLGTENIFNPIKVVPSVREEKSSKQDETRVDLSILPSSNFTIKIPLEESTESSNLIGYVVAKALQHFKEHFKTW</sequence>
<dbReference type="SMART" id="SM00035">
    <property type="entry name" value="CLa"/>
    <property type="match status" value="1"/>
</dbReference>
<evidence type="ECO:0000313" key="14">
    <source>
        <dbReference type="RefSeq" id="XP_007933806.1"/>
    </source>
</evidence>
<keyword evidence="5 9" id="KW-0175">Coiled coil</keyword>
<evidence type="ECO:0000256" key="4">
    <source>
        <dbReference type="ARBA" id="ARBA00022729"/>
    </source>
</evidence>
<evidence type="ECO:0000256" key="7">
    <source>
        <dbReference type="ARBA" id="ARBA00023180"/>
    </source>
</evidence>
<keyword evidence="7" id="KW-0325">Glycoprotein</keyword>
<proteinExistence type="inferred from homology"/>
<dbReference type="InterPro" id="IPR016015">
    <property type="entry name" value="Clusterin_C"/>
</dbReference>
<dbReference type="InterPro" id="IPR000753">
    <property type="entry name" value="Clusterin-like"/>
</dbReference>
<dbReference type="PANTHER" id="PTHR10970">
    <property type="entry name" value="CLUSTERIN"/>
    <property type="match status" value="1"/>
</dbReference>
<keyword evidence="13" id="KW-1185">Reference proteome</keyword>
<keyword evidence="6" id="KW-1015">Disulfide bond</keyword>
<evidence type="ECO:0000256" key="5">
    <source>
        <dbReference type="ARBA" id="ARBA00023054"/>
    </source>
</evidence>
<dbReference type="GO" id="GO:0005634">
    <property type="term" value="C:nucleus"/>
    <property type="evidence" value="ECO:0007669"/>
    <property type="project" value="TreeGrafter"/>
</dbReference>
<feature type="chain" id="PRO_5034158589" description="Clusterin" evidence="10">
    <location>
        <begin position="21"/>
        <end position="341"/>
    </location>
</feature>
<evidence type="ECO:0000256" key="9">
    <source>
        <dbReference type="SAM" id="Coils"/>
    </source>
</evidence>
<evidence type="ECO:0000256" key="3">
    <source>
        <dbReference type="ARBA" id="ARBA00022525"/>
    </source>
</evidence>
<feature type="signal peptide" evidence="10">
    <location>
        <begin position="1"/>
        <end position="20"/>
    </location>
</feature>
<dbReference type="AlphaFoldDB" id="A0A8B6ZID8"/>
<dbReference type="SMART" id="SM00030">
    <property type="entry name" value="CLb"/>
    <property type="match status" value="1"/>
</dbReference>
<evidence type="ECO:0000256" key="10">
    <source>
        <dbReference type="SAM" id="SignalP"/>
    </source>
</evidence>
<feature type="domain" description="Clusterin N-terminal" evidence="11">
    <location>
        <begin position="26"/>
        <end position="252"/>
    </location>
</feature>
<dbReference type="InterPro" id="IPR016014">
    <property type="entry name" value="Clusterin_N"/>
</dbReference>
<dbReference type="GO" id="GO:0051787">
    <property type="term" value="F:misfolded protein binding"/>
    <property type="evidence" value="ECO:0007669"/>
    <property type="project" value="TreeGrafter"/>
</dbReference>
<accession>A0A8B6ZID8</accession>
<dbReference type="Pfam" id="PF01093">
    <property type="entry name" value="Clusterin"/>
    <property type="match status" value="1"/>
</dbReference>
<evidence type="ECO:0000256" key="8">
    <source>
        <dbReference type="RuleBase" id="RU000629"/>
    </source>
</evidence>
<evidence type="ECO:0000256" key="2">
    <source>
        <dbReference type="ARBA" id="ARBA00010069"/>
    </source>
</evidence>
<comment type="similarity">
    <text evidence="2 8">Belongs to the clusterin family.</text>
</comment>
<dbReference type="GO" id="GO:0005615">
    <property type="term" value="C:extracellular space"/>
    <property type="evidence" value="ECO:0007669"/>
    <property type="project" value="TreeGrafter"/>
</dbReference>
<feature type="domain" description="Clusterin C-terminal" evidence="12">
    <location>
        <begin position="115"/>
        <end position="335"/>
    </location>
</feature>
<keyword evidence="4 10" id="KW-0732">Signal</keyword>
<dbReference type="GeneID" id="103192614"/>
<feature type="coiled-coil region" evidence="9">
    <location>
        <begin position="63"/>
        <end position="104"/>
    </location>
</feature>
<reference evidence="14" key="1">
    <citation type="submission" date="2025-08" db="UniProtKB">
        <authorList>
            <consortium name="RefSeq"/>
        </authorList>
    </citation>
    <scope>IDENTIFICATION</scope>
</reference>
<dbReference type="OrthoDB" id="9894485at2759"/>
<comment type="subcellular location">
    <subcellularLocation>
        <location evidence="1">Secreted</location>
    </subcellularLocation>
</comment>
<protein>
    <recommendedName>
        <fullName evidence="8">Clusterin</fullName>
    </recommendedName>
</protein>
<evidence type="ECO:0000259" key="12">
    <source>
        <dbReference type="SMART" id="SM00035"/>
    </source>
</evidence>
<name>A0A8B6ZID8_ORYAF</name>
<dbReference type="RefSeq" id="XP_007933806.1">
    <property type="nucleotide sequence ID" value="XM_007935615.2"/>
</dbReference>
<evidence type="ECO:0000313" key="13">
    <source>
        <dbReference type="Proteomes" id="UP000694850"/>
    </source>
</evidence>
<dbReference type="CTD" id="27098"/>
<organism evidence="13 14">
    <name type="scientific">Orycteropus afer afer</name>
    <dbReference type="NCBI Taxonomy" id="1230840"/>
    <lineage>
        <taxon>Eukaryota</taxon>
        <taxon>Metazoa</taxon>
        <taxon>Chordata</taxon>
        <taxon>Craniata</taxon>
        <taxon>Vertebrata</taxon>
        <taxon>Euteleostomi</taxon>
        <taxon>Mammalia</taxon>
        <taxon>Eutheria</taxon>
        <taxon>Afrotheria</taxon>
        <taxon>Tubulidentata</taxon>
        <taxon>Orycteropodidae</taxon>
        <taxon>Orycteropus</taxon>
    </lineage>
</organism>
<gene>
    <name evidence="14" type="primary">CLUL1</name>
</gene>
<evidence type="ECO:0000259" key="11">
    <source>
        <dbReference type="SMART" id="SM00030"/>
    </source>
</evidence>
<keyword evidence="3" id="KW-0964">Secreted</keyword>
<evidence type="ECO:0000256" key="1">
    <source>
        <dbReference type="ARBA" id="ARBA00004613"/>
    </source>
</evidence>
<dbReference type="PANTHER" id="PTHR10970:SF2">
    <property type="entry name" value="CLUSTERIN-LIKE PROTEIN 1"/>
    <property type="match status" value="1"/>
</dbReference>
<evidence type="ECO:0000256" key="6">
    <source>
        <dbReference type="ARBA" id="ARBA00023157"/>
    </source>
</evidence>